<reference evidence="3" key="1">
    <citation type="submission" date="2016-10" db="EMBL/GenBank/DDBJ databases">
        <authorList>
            <person name="Varghese N."/>
            <person name="Submissions S."/>
        </authorList>
    </citation>
    <scope>NUCLEOTIDE SEQUENCE [LARGE SCALE GENOMIC DNA]</scope>
    <source>
        <strain evidence="3">B48,IBRC-M 10115,DSM 25386,CECT 8001</strain>
    </source>
</reference>
<keyword evidence="3" id="KW-1185">Reference proteome</keyword>
<feature type="transmembrane region" description="Helical" evidence="1">
    <location>
        <begin position="145"/>
        <end position="169"/>
    </location>
</feature>
<dbReference type="OrthoDB" id="2182676at2"/>
<keyword evidence="1" id="KW-1133">Transmembrane helix</keyword>
<proteinExistence type="predicted"/>
<dbReference type="AlphaFoldDB" id="A0A1H8JVW8"/>
<keyword evidence="1" id="KW-0812">Transmembrane</keyword>
<feature type="transmembrane region" description="Helical" evidence="1">
    <location>
        <begin position="23"/>
        <end position="49"/>
    </location>
</feature>
<gene>
    <name evidence="2" type="ORF">SAMN05192533_1239</name>
</gene>
<accession>A0A1H8JVW8</accession>
<feature type="transmembrane region" description="Helical" evidence="1">
    <location>
        <begin position="110"/>
        <end position="133"/>
    </location>
</feature>
<evidence type="ECO:0000313" key="3">
    <source>
        <dbReference type="Proteomes" id="UP000198553"/>
    </source>
</evidence>
<evidence type="ECO:0000313" key="2">
    <source>
        <dbReference type="EMBL" id="SEN84882.1"/>
    </source>
</evidence>
<dbReference type="InterPro" id="IPR006938">
    <property type="entry name" value="DUF624"/>
</dbReference>
<protein>
    <submittedName>
        <fullName evidence="2">Uncharacterized membrane protein YesL</fullName>
    </submittedName>
</protein>
<dbReference type="EMBL" id="FOBW01000023">
    <property type="protein sequence ID" value="SEN84882.1"/>
    <property type="molecule type" value="Genomic_DNA"/>
</dbReference>
<dbReference type="Proteomes" id="UP000198553">
    <property type="component" value="Unassembled WGS sequence"/>
</dbReference>
<dbReference type="RefSeq" id="WP_090750087.1">
    <property type="nucleotide sequence ID" value="NZ_FOBW01000023.1"/>
</dbReference>
<sequence length="213" mass="24794">MNSFISGFYRANEWVMRFALVNLLWFLFSLLGLVLLGFFPATTAMFAVIRKWIMGRSDISIFETFWHTYRKEWLRSNLFGAILLVIGFLIYFDLNIVYHSSDPLLQWSKYPLLILVISFSLALLYAFPSFVHYNVSLFNVLKNAFLIMLINPVYNVIMLLGLALIYLMANILPPFSIFFGGSAIAFVIMWSCYQSFLTIDRKKAKRKDITKEP</sequence>
<keyword evidence="1" id="KW-0472">Membrane</keyword>
<organism evidence="2 3">
    <name type="scientific">Mesobacillus persicus</name>
    <dbReference type="NCBI Taxonomy" id="930146"/>
    <lineage>
        <taxon>Bacteria</taxon>
        <taxon>Bacillati</taxon>
        <taxon>Bacillota</taxon>
        <taxon>Bacilli</taxon>
        <taxon>Bacillales</taxon>
        <taxon>Bacillaceae</taxon>
        <taxon>Mesobacillus</taxon>
    </lineage>
</organism>
<feature type="transmembrane region" description="Helical" evidence="1">
    <location>
        <begin position="78"/>
        <end position="98"/>
    </location>
</feature>
<name>A0A1H8JVW8_9BACI</name>
<evidence type="ECO:0000256" key="1">
    <source>
        <dbReference type="SAM" id="Phobius"/>
    </source>
</evidence>
<feature type="transmembrane region" description="Helical" evidence="1">
    <location>
        <begin position="175"/>
        <end position="197"/>
    </location>
</feature>
<dbReference type="Pfam" id="PF04854">
    <property type="entry name" value="DUF624"/>
    <property type="match status" value="1"/>
</dbReference>
<dbReference type="STRING" id="930146.SAMN05192533_1239"/>